<sequence length="359" mass="40652">MLPKTSQHPSRRDSQTTISTENLGDSSDHDSVKRIIEAYTPSRGHQDEKLAKCLNAFLDILPQEGATRIANDILRCGNDPDKLFEVFESLRTGLLIPMKSSSRVSSVVSSPHLKRVESRESVAAQLPSPLAREKRFRDDCLKRDGHLCLVTKLMDGNHWETMGSPNEQPTAPIEVAHIIPFSYAYFPAKEGPPKDISERWEVLYRCFPSLQKIIGVKKINDTSNGLSLYFPLHRYFGSFQMAFEPMEETNTYRIKTYPRFDPIMRQNLPKDRIVRFGTNDDSSQGDLQPPEAELLRAHFAVAEILHASGMGADIEKVMDDIEYIGCLVEDGSTDVGRILDLARAFVPTRIFEQPYLDCY</sequence>
<accession>A0A8H7YD54</accession>
<comment type="caution">
    <text evidence="3">The sequence shown here is derived from an EMBL/GenBank/DDBJ whole genome shotgun (WGS) entry which is preliminary data.</text>
</comment>
<dbReference type="Pfam" id="PF13391">
    <property type="entry name" value="HNH_2"/>
    <property type="match status" value="1"/>
</dbReference>
<dbReference type="InterPro" id="IPR003615">
    <property type="entry name" value="HNH_nuc"/>
</dbReference>
<dbReference type="EMBL" id="JAEVHI010000007">
    <property type="protein sequence ID" value="KAG5287768.1"/>
    <property type="molecule type" value="Genomic_DNA"/>
</dbReference>
<evidence type="ECO:0000313" key="4">
    <source>
        <dbReference type="Proteomes" id="UP000670092"/>
    </source>
</evidence>
<gene>
    <name evidence="3" type="ORF">I7I52_11645</name>
</gene>
<feature type="region of interest" description="Disordered" evidence="1">
    <location>
        <begin position="1"/>
        <end position="29"/>
    </location>
</feature>
<proteinExistence type="predicted"/>
<evidence type="ECO:0000313" key="3">
    <source>
        <dbReference type="EMBL" id="KAG5287768.1"/>
    </source>
</evidence>
<evidence type="ECO:0000259" key="2">
    <source>
        <dbReference type="Pfam" id="PF13391"/>
    </source>
</evidence>
<dbReference type="Proteomes" id="UP000670092">
    <property type="component" value="Unassembled WGS sequence"/>
</dbReference>
<feature type="domain" description="HNH nuclease" evidence="2">
    <location>
        <begin position="148"/>
        <end position="244"/>
    </location>
</feature>
<dbReference type="AlphaFoldDB" id="A0A8H7YD54"/>
<feature type="compositionally biased region" description="Polar residues" evidence="1">
    <location>
        <begin position="15"/>
        <end position="25"/>
    </location>
</feature>
<protein>
    <recommendedName>
        <fullName evidence="2">HNH nuclease domain-containing protein</fullName>
    </recommendedName>
</protein>
<reference evidence="3 4" key="1">
    <citation type="submission" date="2021-01" db="EMBL/GenBank/DDBJ databases">
        <title>Chromosome-level genome assembly of a human fungal pathogen reveals clustering of transcriptionally co-regulated genes.</title>
        <authorList>
            <person name="Voorhies M."/>
            <person name="Cohen S."/>
            <person name="Shea T.P."/>
            <person name="Petrus S."/>
            <person name="Munoz J.F."/>
            <person name="Poplawski S."/>
            <person name="Goldman W.E."/>
            <person name="Michael T."/>
            <person name="Cuomo C.A."/>
            <person name="Sil A."/>
            <person name="Beyhan S."/>
        </authorList>
    </citation>
    <scope>NUCLEOTIDE SEQUENCE [LARGE SCALE GENOMIC DNA]</scope>
    <source>
        <strain evidence="3 4">G184AR</strain>
    </source>
</reference>
<organism evidence="3 4">
    <name type="scientific">Ajellomyces capsulatus</name>
    <name type="common">Darling's disease fungus</name>
    <name type="synonym">Histoplasma capsulatum</name>
    <dbReference type="NCBI Taxonomy" id="5037"/>
    <lineage>
        <taxon>Eukaryota</taxon>
        <taxon>Fungi</taxon>
        <taxon>Dikarya</taxon>
        <taxon>Ascomycota</taxon>
        <taxon>Pezizomycotina</taxon>
        <taxon>Eurotiomycetes</taxon>
        <taxon>Eurotiomycetidae</taxon>
        <taxon>Onygenales</taxon>
        <taxon>Ajellomycetaceae</taxon>
        <taxon>Histoplasma</taxon>
    </lineage>
</organism>
<dbReference type="VEuPathDB" id="FungiDB:I7I52_11645"/>
<name>A0A8H7YD54_AJECA</name>
<dbReference type="OrthoDB" id="2104739at2759"/>
<evidence type="ECO:0000256" key="1">
    <source>
        <dbReference type="SAM" id="MobiDB-lite"/>
    </source>
</evidence>